<reference evidence="1" key="2">
    <citation type="submission" date="2020-09" db="EMBL/GenBank/DDBJ databases">
        <authorList>
            <person name="Sun Q."/>
            <person name="Zhou Y."/>
        </authorList>
    </citation>
    <scope>NUCLEOTIDE SEQUENCE</scope>
    <source>
        <strain evidence="1">CGMCC 4.7308</strain>
    </source>
</reference>
<sequence length="241" mass="24482">MTHPPVGALEPDLPAPSVPGHVSLIGGGWTAAAALQVWGPFLAAAGRDAAVACVVLDEGDGAEQADRWTTVLGRTAPCRPFPVLVPLGGRLDVAALADADALLVCGGLTPAYADALVPARSELRAWLADGPRAYAGFSAGAAVAADRAVVGGWRADGRPVCPEEAGEDLDEVTVVDGLGLVGFAVEVHAAQWGTLPRLEYAVGSGAVGSGVAIDEDTALVWTDGRWIRTGAGDVHRVTGRV</sequence>
<accession>A0A917SX60</accession>
<dbReference type="InterPro" id="IPR029062">
    <property type="entry name" value="Class_I_gatase-like"/>
</dbReference>
<evidence type="ECO:0008006" key="3">
    <source>
        <dbReference type="Google" id="ProtNLM"/>
    </source>
</evidence>
<reference evidence="1" key="1">
    <citation type="journal article" date="2014" name="Int. J. Syst. Evol. Microbiol.">
        <title>Complete genome sequence of Corynebacterium casei LMG S-19264T (=DSM 44701T), isolated from a smear-ripened cheese.</title>
        <authorList>
            <consortium name="US DOE Joint Genome Institute (JGI-PGF)"/>
            <person name="Walter F."/>
            <person name="Albersmeier A."/>
            <person name="Kalinowski J."/>
            <person name="Ruckert C."/>
        </authorList>
    </citation>
    <scope>NUCLEOTIDE SEQUENCE</scope>
    <source>
        <strain evidence="1">CGMCC 4.7308</strain>
    </source>
</reference>
<keyword evidence="2" id="KW-1185">Reference proteome</keyword>
<evidence type="ECO:0000313" key="2">
    <source>
        <dbReference type="Proteomes" id="UP000655208"/>
    </source>
</evidence>
<dbReference type="RefSeq" id="WP_188941432.1">
    <property type="nucleotide sequence ID" value="NZ_BMNA01000003.1"/>
</dbReference>
<dbReference type="SUPFAM" id="SSF52317">
    <property type="entry name" value="Class I glutamine amidotransferase-like"/>
    <property type="match status" value="1"/>
</dbReference>
<name>A0A917SX60_9ACTN</name>
<gene>
    <name evidence="1" type="ORF">GCM10011594_21200</name>
</gene>
<dbReference type="AlphaFoldDB" id="A0A917SX60"/>
<protein>
    <recommendedName>
        <fullName evidence="3">Peptidase S51</fullName>
    </recommendedName>
</protein>
<dbReference type="Proteomes" id="UP000655208">
    <property type="component" value="Unassembled WGS sequence"/>
</dbReference>
<organism evidence="1 2">
    <name type="scientific">Nakamurella endophytica</name>
    <dbReference type="NCBI Taxonomy" id="1748367"/>
    <lineage>
        <taxon>Bacteria</taxon>
        <taxon>Bacillati</taxon>
        <taxon>Actinomycetota</taxon>
        <taxon>Actinomycetes</taxon>
        <taxon>Nakamurellales</taxon>
        <taxon>Nakamurellaceae</taxon>
        <taxon>Nakamurella</taxon>
    </lineage>
</organism>
<comment type="caution">
    <text evidence="1">The sequence shown here is derived from an EMBL/GenBank/DDBJ whole genome shotgun (WGS) entry which is preliminary data.</text>
</comment>
<dbReference type="EMBL" id="BMNA01000003">
    <property type="protein sequence ID" value="GGM00911.1"/>
    <property type="molecule type" value="Genomic_DNA"/>
</dbReference>
<proteinExistence type="predicted"/>
<dbReference type="Gene3D" id="3.40.50.880">
    <property type="match status" value="1"/>
</dbReference>
<evidence type="ECO:0000313" key="1">
    <source>
        <dbReference type="EMBL" id="GGM00911.1"/>
    </source>
</evidence>